<feature type="transmembrane region" description="Helical" evidence="7">
    <location>
        <begin position="108"/>
        <end position="130"/>
    </location>
</feature>
<keyword evidence="4 7" id="KW-0812">Transmembrane</keyword>
<keyword evidence="3" id="KW-1003">Cell membrane</keyword>
<feature type="transmembrane region" description="Helical" evidence="7">
    <location>
        <begin position="229"/>
        <end position="250"/>
    </location>
</feature>
<sequence>MTLLGTAAQPAQPTDPAAEPPRRRTGSASRRSQRLAGWTFTAPAVAAIVVFVVIPVAMALWVSLLRWNGLSSPFGGGAEFVGLDNYKRLLTTDGLLRENFTIGLRNNLYYVLMVVPGTIVLAFALALMVNQQRLKGRGFFRTVFYFPSITSAVAITVTFLFLFQNSGAINQVLAWFGIDGPKWFVDSRGLFQTIGQAIGVVPESGSPTWGTGTILGLPVNQWLAGPSPALIALATMTVWASSGTFMLFFLAGLQNIPGEVDEAAFIDGASTWQRFRYVTVPLMKKSLALVAMLTVIGSWQVFDSVYLATQGGPQKTTLTPAFQSYQVSFKDGDFGGGAAIAFVLFLIIIVFTVGQRVISREKD</sequence>
<reference evidence="10 11" key="1">
    <citation type="submission" date="2021-05" db="EMBL/GenBank/DDBJ databases">
        <title>Description of Cellulomonas sp. DKR-3 sp. nov.</title>
        <authorList>
            <person name="Dahal R.H."/>
            <person name="Chaudhary D.K."/>
        </authorList>
    </citation>
    <scope>NUCLEOTIDE SEQUENCE [LARGE SCALE GENOMIC DNA]</scope>
    <source>
        <strain evidence="10 11">DKR-3</strain>
    </source>
</reference>
<dbReference type="EMBL" id="JAHBOH010000001">
    <property type="protein sequence ID" value="MBT0992981.1"/>
    <property type="molecule type" value="Genomic_DNA"/>
</dbReference>
<comment type="caution">
    <text evidence="10">The sequence shown here is derived from an EMBL/GenBank/DDBJ whole genome shotgun (WGS) entry which is preliminary data.</text>
</comment>
<evidence type="ECO:0000256" key="3">
    <source>
        <dbReference type="ARBA" id="ARBA00022475"/>
    </source>
</evidence>
<evidence type="ECO:0000256" key="2">
    <source>
        <dbReference type="ARBA" id="ARBA00022448"/>
    </source>
</evidence>
<feature type="transmembrane region" description="Helical" evidence="7">
    <location>
        <begin position="286"/>
        <end position="302"/>
    </location>
</feature>
<dbReference type="InterPro" id="IPR051393">
    <property type="entry name" value="ABC_transporter_permease"/>
</dbReference>
<feature type="transmembrane region" description="Helical" evidence="7">
    <location>
        <begin position="40"/>
        <end position="64"/>
    </location>
</feature>
<dbReference type="InterPro" id="IPR035906">
    <property type="entry name" value="MetI-like_sf"/>
</dbReference>
<evidence type="ECO:0000256" key="8">
    <source>
        <dbReference type="SAM" id="MobiDB-lite"/>
    </source>
</evidence>
<proteinExistence type="inferred from homology"/>
<evidence type="ECO:0000256" key="1">
    <source>
        <dbReference type="ARBA" id="ARBA00004651"/>
    </source>
</evidence>
<protein>
    <submittedName>
        <fullName evidence="10">Sugar ABC transporter permease</fullName>
    </submittedName>
</protein>
<comment type="similarity">
    <text evidence="7">Belongs to the binding-protein-dependent transport system permease family.</text>
</comment>
<evidence type="ECO:0000256" key="6">
    <source>
        <dbReference type="ARBA" id="ARBA00023136"/>
    </source>
</evidence>
<evidence type="ECO:0000256" key="5">
    <source>
        <dbReference type="ARBA" id="ARBA00022989"/>
    </source>
</evidence>
<dbReference type="InterPro" id="IPR000515">
    <property type="entry name" value="MetI-like"/>
</dbReference>
<dbReference type="SUPFAM" id="SSF161098">
    <property type="entry name" value="MetI-like"/>
    <property type="match status" value="1"/>
</dbReference>
<feature type="transmembrane region" description="Helical" evidence="7">
    <location>
        <begin position="334"/>
        <end position="354"/>
    </location>
</feature>
<evidence type="ECO:0000313" key="10">
    <source>
        <dbReference type="EMBL" id="MBT0992981.1"/>
    </source>
</evidence>
<dbReference type="Pfam" id="PF00528">
    <property type="entry name" value="BPD_transp_1"/>
    <property type="match status" value="1"/>
</dbReference>
<evidence type="ECO:0000313" key="11">
    <source>
        <dbReference type="Proteomes" id="UP000722125"/>
    </source>
</evidence>
<comment type="subcellular location">
    <subcellularLocation>
        <location evidence="1 7">Cell membrane</location>
        <topology evidence="1 7">Multi-pass membrane protein</topology>
    </subcellularLocation>
</comment>
<gene>
    <name evidence="10" type="ORF">KIN34_01580</name>
</gene>
<dbReference type="Proteomes" id="UP000722125">
    <property type="component" value="Unassembled WGS sequence"/>
</dbReference>
<organism evidence="10 11">
    <name type="scientific">Cellulomonas fulva</name>
    <dbReference type="NCBI Taxonomy" id="2835530"/>
    <lineage>
        <taxon>Bacteria</taxon>
        <taxon>Bacillati</taxon>
        <taxon>Actinomycetota</taxon>
        <taxon>Actinomycetes</taxon>
        <taxon>Micrococcales</taxon>
        <taxon>Cellulomonadaceae</taxon>
        <taxon>Cellulomonas</taxon>
    </lineage>
</organism>
<evidence type="ECO:0000256" key="4">
    <source>
        <dbReference type="ARBA" id="ARBA00022692"/>
    </source>
</evidence>
<dbReference type="PANTHER" id="PTHR30193">
    <property type="entry name" value="ABC TRANSPORTER PERMEASE PROTEIN"/>
    <property type="match status" value="1"/>
</dbReference>
<keyword evidence="2 7" id="KW-0813">Transport</keyword>
<accession>A0ABS5TUZ5</accession>
<evidence type="ECO:0000256" key="7">
    <source>
        <dbReference type="RuleBase" id="RU363032"/>
    </source>
</evidence>
<keyword evidence="5 7" id="KW-1133">Transmembrane helix</keyword>
<evidence type="ECO:0000259" key="9">
    <source>
        <dbReference type="PROSITE" id="PS50928"/>
    </source>
</evidence>
<keyword evidence="6 7" id="KW-0472">Membrane</keyword>
<feature type="transmembrane region" description="Helical" evidence="7">
    <location>
        <begin position="142"/>
        <end position="163"/>
    </location>
</feature>
<dbReference type="CDD" id="cd06261">
    <property type="entry name" value="TM_PBP2"/>
    <property type="match status" value="1"/>
</dbReference>
<feature type="domain" description="ABC transmembrane type-1" evidence="9">
    <location>
        <begin position="104"/>
        <end position="355"/>
    </location>
</feature>
<dbReference type="PANTHER" id="PTHR30193:SF37">
    <property type="entry name" value="INNER MEMBRANE ABC TRANSPORTER PERMEASE PROTEIN YCJO"/>
    <property type="match status" value="1"/>
</dbReference>
<dbReference type="RefSeq" id="WP_214345961.1">
    <property type="nucleotide sequence ID" value="NZ_JAHBOH010000001.1"/>
</dbReference>
<dbReference type="PROSITE" id="PS50928">
    <property type="entry name" value="ABC_TM1"/>
    <property type="match status" value="1"/>
</dbReference>
<feature type="region of interest" description="Disordered" evidence="8">
    <location>
        <begin position="1"/>
        <end position="31"/>
    </location>
</feature>
<name>A0ABS5TUZ5_9CELL</name>
<dbReference type="Gene3D" id="1.10.3720.10">
    <property type="entry name" value="MetI-like"/>
    <property type="match status" value="1"/>
</dbReference>
<keyword evidence="11" id="KW-1185">Reference proteome</keyword>
<feature type="compositionally biased region" description="Low complexity" evidence="8">
    <location>
        <begin position="1"/>
        <end position="17"/>
    </location>
</feature>